<comment type="similarity">
    <text evidence="1 2">Belongs to the pirin family.</text>
</comment>
<dbReference type="InterPro" id="IPR003829">
    <property type="entry name" value="Pirin_N_dom"/>
</dbReference>
<protein>
    <submittedName>
        <fullName evidence="4">Pirin</fullName>
    </submittedName>
</protein>
<evidence type="ECO:0000259" key="3">
    <source>
        <dbReference type="Pfam" id="PF02678"/>
    </source>
</evidence>
<proteinExistence type="inferred from homology"/>
<dbReference type="PANTHER" id="PTHR43212:SF3">
    <property type="entry name" value="QUERCETIN 2,3-DIOXYGENASE"/>
    <property type="match status" value="1"/>
</dbReference>
<dbReference type="InterPro" id="IPR011051">
    <property type="entry name" value="RmlC_Cupin_sf"/>
</dbReference>
<sequence>MTIHIFPPTHQGSGEFDGGAIIEQKPIGFSGEGSAVTRIGPLFYWAWGTAPQEGFIPSHPHQAFEIMTYVLQGKALHGDSLGTDSTVGAGGAQVIQAGSGVYHNERIVGPDAEIFQIWFEPNVREALQRKPTYNQYEHEQFPLTQKDGTTVKAVIGEEAPIKLVADARMWDVTIADGSQFTVPVGANRSIAVLAYRGDGSLRTASGEAASFSHKDFVVMMGMQDDVITLSPENGQTLSLAIIDVPTDPGYSLYPKRP</sequence>
<evidence type="ECO:0000256" key="2">
    <source>
        <dbReference type="RuleBase" id="RU003457"/>
    </source>
</evidence>
<reference evidence="4 5" key="1">
    <citation type="submission" date="2018-10" db="EMBL/GenBank/DDBJ databases">
        <title>Phylogenomics of Brevibacillus.</title>
        <authorList>
            <person name="Dunlap C."/>
        </authorList>
    </citation>
    <scope>NUCLEOTIDE SEQUENCE [LARGE SCALE GENOMIC DNA]</scope>
    <source>
        <strain evidence="4 5">JCM 15716</strain>
    </source>
</reference>
<dbReference type="Gene3D" id="2.60.120.10">
    <property type="entry name" value="Jelly Rolls"/>
    <property type="match status" value="1"/>
</dbReference>
<accession>A0A3M8DNS1</accession>
<dbReference type="InterPro" id="IPR014710">
    <property type="entry name" value="RmlC-like_jellyroll"/>
</dbReference>
<feature type="domain" description="Pirin N-terminal" evidence="3">
    <location>
        <begin position="56"/>
        <end position="118"/>
    </location>
</feature>
<dbReference type="EMBL" id="RHHQ01000008">
    <property type="protein sequence ID" value="RNB89733.1"/>
    <property type="molecule type" value="Genomic_DNA"/>
</dbReference>
<name>A0A3M8DNS1_9BACL</name>
<evidence type="ECO:0000256" key="1">
    <source>
        <dbReference type="ARBA" id="ARBA00008416"/>
    </source>
</evidence>
<dbReference type="InterPro" id="IPR012093">
    <property type="entry name" value="Pirin"/>
</dbReference>
<dbReference type="SUPFAM" id="SSF51182">
    <property type="entry name" value="RmlC-like cupins"/>
    <property type="match status" value="1"/>
</dbReference>
<gene>
    <name evidence="4" type="ORF">EDM56_11190</name>
</gene>
<dbReference type="RefSeq" id="WP_122917987.1">
    <property type="nucleotide sequence ID" value="NZ_RHHQ01000008.1"/>
</dbReference>
<comment type="caution">
    <text evidence="4">The sequence shown here is derived from an EMBL/GenBank/DDBJ whole genome shotgun (WGS) entry which is preliminary data.</text>
</comment>
<keyword evidence="5" id="KW-1185">Reference proteome</keyword>
<organism evidence="4 5">
    <name type="scientific">Brevibacillus fluminis</name>
    <dbReference type="NCBI Taxonomy" id="511487"/>
    <lineage>
        <taxon>Bacteria</taxon>
        <taxon>Bacillati</taxon>
        <taxon>Bacillota</taxon>
        <taxon>Bacilli</taxon>
        <taxon>Bacillales</taxon>
        <taxon>Paenibacillaceae</taxon>
        <taxon>Brevibacillus</taxon>
    </lineage>
</organism>
<dbReference type="Pfam" id="PF02678">
    <property type="entry name" value="Pirin"/>
    <property type="match status" value="1"/>
</dbReference>
<dbReference type="Proteomes" id="UP000271031">
    <property type="component" value="Unassembled WGS sequence"/>
</dbReference>
<dbReference type="PANTHER" id="PTHR43212">
    <property type="entry name" value="QUERCETIN 2,3-DIOXYGENASE"/>
    <property type="match status" value="1"/>
</dbReference>
<dbReference type="OrthoDB" id="321327at2"/>
<evidence type="ECO:0000313" key="4">
    <source>
        <dbReference type="EMBL" id="RNB89733.1"/>
    </source>
</evidence>
<dbReference type="AlphaFoldDB" id="A0A3M8DNS1"/>
<evidence type="ECO:0000313" key="5">
    <source>
        <dbReference type="Proteomes" id="UP000271031"/>
    </source>
</evidence>